<evidence type="ECO:0000313" key="3">
    <source>
        <dbReference type="Proteomes" id="UP000035489"/>
    </source>
</evidence>
<keyword evidence="1" id="KW-0812">Transmembrane</keyword>
<keyword evidence="3" id="KW-1185">Reference proteome</keyword>
<gene>
    <name evidence="2" type="ORF">AA309_13745</name>
</gene>
<dbReference type="PATRIC" id="fig|1225564.3.peg.3603"/>
<organism evidence="2 3">
    <name type="scientific">Microvirga vignae</name>
    <dbReference type="NCBI Taxonomy" id="1225564"/>
    <lineage>
        <taxon>Bacteria</taxon>
        <taxon>Pseudomonadati</taxon>
        <taxon>Pseudomonadota</taxon>
        <taxon>Alphaproteobacteria</taxon>
        <taxon>Hyphomicrobiales</taxon>
        <taxon>Methylobacteriaceae</taxon>
        <taxon>Microvirga</taxon>
    </lineage>
</organism>
<feature type="transmembrane region" description="Helical" evidence="1">
    <location>
        <begin position="17"/>
        <end position="37"/>
    </location>
</feature>
<dbReference type="Proteomes" id="UP000035489">
    <property type="component" value="Unassembled WGS sequence"/>
</dbReference>
<sequence length="66" mass="7376">MNIAEKVAETVISRGDLAHLALFVWASGASALLAMTLRDLFAANRRFDEFVRELSLFNRRHTGDPS</sequence>
<keyword evidence="1" id="KW-1133">Transmembrane helix</keyword>
<keyword evidence="1" id="KW-0472">Membrane</keyword>
<reference evidence="2 3" key="1">
    <citation type="submission" date="2015-05" db="EMBL/GenBank/DDBJ databases">
        <title>Draft genome sequence of Microvirga vignae strain BR3299, a novel nitrogen fixing bacteria isolated from Brazil semi-aired region.</title>
        <authorList>
            <person name="Zilli J.E."/>
            <person name="Passos S.R."/>
            <person name="Leite J."/>
            <person name="Baldani J.I."/>
            <person name="Xavier G.R."/>
            <person name="Rumjaneck N.G."/>
            <person name="Simoes-Araujo J.L."/>
        </authorList>
    </citation>
    <scope>NUCLEOTIDE SEQUENCE [LARGE SCALE GENOMIC DNA]</scope>
    <source>
        <strain evidence="2 3">BR3299</strain>
    </source>
</reference>
<comment type="caution">
    <text evidence="2">The sequence shown here is derived from an EMBL/GenBank/DDBJ whole genome shotgun (WGS) entry which is preliminary data.</text>
</comment>
<proteinExistence type="predicted"/>
<dbReference type="AlphaFoldDB" id="A0A0H1RJN0"/>
<name>A0A0H1RJN0_9HYPH</name>
<dbReference type="STRING" id="1225564.AA309_13745"/>
<evidence type="ECO:0000313" key="2">
    <source>
        <dbReference type="EMBL" id="KLK92802.1"/>
    </source>
</evidence>
<dbReference type="EMBL" id="LCYG01000032">
    <property type="protein sequence ID" value="KLK92802.1"/>
    <property type="molecule type" value="Genomic_DNA"/>
</dbReference>
<dbReference type="OrthoDB" id="7869856at2"/>
<evidence type="ECO:0000256" key="1">
    <source>
        <dbReference type="SAM" id="Phobius"/>
    </source>
</evidence>
<accession>A0A0H1RJN0</accession>
<protein>
    <submittedName>
        <fullName evidence="2">Uncharacterized protein</fullName>
    </submittedName>
</protein>